<gene>
    <name evidence="3" type="ORF">GCM10007269_23730</name>
</gene>
<dbReference type="PANTHER" id="PTHR39515">
    <property type="entry name" value="CONSERVED PROTEIN"/>
    <property type="match status" value="1"/>
</dbReference>
<dbReference type="InterPro" id="IPR000835">
    <property type="entry name" value="HTH_MarR-typ"/>
</dbReference>
<protein>
    <recommendedName>
        <fullName evidence="2">HTH marR-type domain-containing protein</fullName>
    </recommendedName>
</protein>
<dbReference type="InterPro" id="IPR036390">
    <property type="entry name" value="WH_DNA-bd_sf"/>
</dbReference>
<comment type="caution">
    <text evidence="3">The sequence shown here is derived from an EMBL/GenBank/DDBJ whole genome shotgun (WGS) entry which is preliminary data.</text>
</comment>
<evidence type="ECO:0000313" key="4">
    <source>
        <dbReference type="Proteomes" id="UP000629365"/>
    </source>
</evidence>
<dbReference type="Gene3D" id="1.10.10.10">
    <property type="entry name" value="Winged helix-like DNA-binding domain superfamily/Winged helix DNA-binding domain"/>
    <property type="match status" value="1"/>
</dbReference>
<proteinExistence type="predicted"/>
<name>A0ABQ1RTF8_9MICO</name>
<dbReference type="SUPFAM" id="SSF46785">
    <property type="entry name" value="Winged helix' DNA-binding domain"/>
    <property type="match status" value="1"/>
</dbReference>
<dbReference type="PANTHER" id="PTHR39515:SF2">
    <property type="entry name" value="HTH-TYPE TRANSCRIPTIONAL REGULATOR RV0880"/>
    <property type="match status" value="1"/>
</dbReference>
<organism evidence="3 4">
    <name type="scientific">Microbacterium murale</name>
    <dbReference type="NCBI Taxonomy" id="1081040"/>
    <lineage>
        <taxon>Bacteria</taxon>
        <taxon>Bacillati</taxon>
        <taxon>Actinomycetota</taxon>
        <taxon>Actinomycetes</taxon>
        <taxon>Micrococcales</taxon>
        <taxon>Microbacteriaceae</taxon>
        <taxon>Microbacterium</taxon>
    </lineage>
</organism>
<keyword evidence="4" id="KW-1185">Reference proteome</keyword>
<dbReference type="InterPro" id="IPR052526">
    <property type="entry name" value="HTH-type_Bedaq_tolerance"/>
</dbReference>
<reference evidence="4" key="1">
    <citation type="journal article" date="2019" name="Int. J. Syst. Evol. Microbiol.">
        <title>The Global Catalogue of Microorganisms (GCM) 10K type strain sequencing project: providing services to taxonomists for standard genome sequencing and annotation.</title>
        <authorList>
            <consortium name="The Broad Institute Genomics Platform"/>
            <consortium name="The Broad Institute Genome Sequencing Center for Infectious Disease"/>
            <person name="Wu L."/>
            <person name="Ma J."/>
        </authorList>
    </citation>
    <scope>NUCLEOTIDE SEQUENCE [LARGE SCALE GENOMIC DNA]</scope>
    <source>
        <strain evidence="4">CCM 7640</strain>
    </source>
</reference>
<dbReference type="SMART" id="SM00347">
    <property type="entry name" value="HTH_MARR"/>
    <property type="match status" value="1"/>
</dbReference>
<feature type="domain" description="HTH marR-type" evidence="2">
    <location>
        <begin position="3"/>
        <end position="134"/>
    </location>
</feature>
<accession>A0ABQ1RTF8</accession>
<evidence type="ECO:0000256" key="1">
    <source>
        <dbReference type="SAM" id="MobiDB-lite"/>
    </source>
</evidence>
<dbReference type="Pfam" id="PF12802">
    <property type="entry name" value="MarR_2"/>
    <property type="match status" value="1"/>
</dbReference>
<dbReference type="Proteomes" id="UP000629365">
    <property type="component" value="Unassembled WGS sequence"/>
</dbReference>
<feature type="region of interest" description="Disordered" evidence="1">
    <location>
        <begin position="134"/>
        <end position="158"/>
    </location>
</feature>
<evidence type="ECO:0000313" key="3">
    <source>
        <dbReference type="EMBL" id="GGD80069.1"/>
    </source>
</evidence>
<sequence length="158" mass="17096">MQRDEIIPSIVISAHALARIAAQQANNDAPSAQWRVLSILERENGQRVGTLAAAGRTTQPGMTRLLGDLERAELVTRTADPEDSRATVVHITDAGLAALRGWRDEFRITLAPHFDDLDVVDWATLTRAAEILAAHSTEPRPSSQSPTSEPRPSSGATE</sequence>
<dbReference type="RefSeq" id="WP_188436770.1">
    <property type="nucleotide sequence ID" value="NZ_BMCM01000003.1"/>
</dbReference>
<evidence type="ECO:0000259" key="2">
    <source>
        <dbReference type="PROSITE" id="PS50995"/>
    </source>
</evidence>
<feature type="compositionally biased region" description="Polar residues" evidence="1">
    <location>
        <begin position="139"/>
        <end position="158"/>
    </location>
</feature>
<dbReference type="EMBL" id="BMCM01000003">
    <property type="protein sequence ID" value="GGD80069.1"/>
    <property type="molecule type" value="Genomic_DNA"/>
</dbReference>
<dbReference type="PROSITE" id="PS50995">
    <property type="entry name" value="HTH_MARR_2"/>
    <property type="match status" value="1"/>
</dbReference>
<dbReference type="InterPro" id="IPR036388">
    <property type="entry name" value="WH-like_DNA-bd_sf"/>
</dbReference>